<protein>
    <submittedName>
        <fullName evidence="3">RNA-binding protein YlmH</fullName>
    </submittedName>
</protein>
<evidence type="ECO:0000313" key="4">
    <source>
        <dbReference type="Proteomes" id="UP000295063"/>
    </source>
</evidence>
<dbReference type="PANTHER" id="PTHR13633:SF3">
    <property type="entry name" value="MITOCHONDRIAL TRANSCRIPTION RESCUE FACTOR 1"/>
    <property type="match status" value="1"/>
</dbReference>
<reference evidence="3 4" key="1">
    <citation type="submission" date="2019-03" db="EMBL/GenBank/DDBJ databases">
        <title>Genomic Encyclopedia of Type Strains, Phase IV (KMG-IV): sequencing the most valuable type-strain genomes for metagenomic binning, comparative biology and taxonomic classification.</title>
        <authorList>
            <person name="Goeker M."/>
        </authorList>
    </citation>
    <scope>NUCLEOTIDE SEQUENCE [LARGE SCALE GENOMIC DNA]</scope>
    <source>
        <strain evidence="3 4">DSM 15969</strain>
    </source>
</reference>
<keyword evidence="4" id="KW-1185">Reference proteome</keyword>
<dbReference type="InterPro" id="IPR012677">
    <property type="entry name" value="Nucleotide-bd_a/b_plait_sf"/>
</dbReference>
<comment type="caution">
    <text evidence="3">The sequence shown here is derived from an EMBL/GenBank/DDBJ whole genome shotgun (WGS) entry which is preliminary data.</text>
</comment>
<dbReference type="PANTHER" id="PTHR13633">
    <property type="entry name" value="MITOCHONDRIAL TRANSCRIPTION RESCUE FACTOR 1"/>
    <property type="match status" value="1"/>
</dbReference>
<dbReference type="PROSITE" id="PS50889">
    <property type="entry name" value="S4"/>
    <property type="match status" value="1"/>
</dbReference>
<dbReference type="Gene3D" id="3.10.290.10">
    <property type="entry name" value="RNA-binding S4 domain"/>
    <property type="match status" value="1"/>
</dbReference>
<organism evidence="3 4">
    <name type="scientific">Anaerospora hongkongensis</name>
    <dbReference type="NCBI Taxonomy" id="244830"/>
    <lineage>
        <taxon>Bacteria</taxon>
        <taxon>Bacillati</taxon>
        <taxon>Bacillota</taxon>
        <taxon>Negativicutes</taxon>
        <taxon>Selenomonadales</taxon>
        <taxon>Sporomusaceae</taxon>
        <taxon>Anaerospora</taxon>
    </lineage>
</organism>
<evidence type="ECO:0000256" key="1">
    <source>
        <dbReference type="PROSITE-ProRule" id="PRU00182"/>
    </source>
</evidence>
<dbReference type="Gene3D" id="3.30.70.330">
    <property type="match status" value="1"/>
</dbReference>
<dbReference type="RefSeq" id="WP_132074871.1">
    <property type="nucleotide sequence ID" value="NZ_SLUI01000001.1"/>
</dbReference>
<dbReference type="OrthoDB" id="9812787at2"/>
<keyword evidence="1" id="KW-0694">RNA-binding</keyword>
<name>A0A4R1Q406_9FIRM</name>
<dbReference type="InterPro" id="IPR002942">
    <property type="entry name" value="S4_RNA-bd"/>
</dbReference>
<dbReference type="AlphaFoldDB" id="A0A4R1Q406"/>
<feature type="domain" description="RNA-binding S4" evidence="2">
    <location>
        <begin position="185"/>
        <end position="249"/>
    </location>
</feature>
<dbReference type="GO" id="GO:0003723">
    <property type="term" value="F:RNA binding"/>
    <property type="evidence" value="ECO:0007669"/>
    <property type="project" value="UniProtKB-KW"/>
</dbReference>
<dbReference type="Pfam" id="PF01479">
    <property type="entry name" value="S4"/>
    <property type="match status" value="1"/>
</dbReference>
<accession>A0A4R1Q406</accession>
<evidence type="ECO:0000313" key="3">
    <source>
        <dbReference type="EMBL" id="TCL40248.1"/>
    </source>
</evidence>
<dbReference type="CDD" id="cd00165">
    <property type="entry name" value="S4"/>
    <property type="match status" value="1"/>
</dbReference>
<gene>
    <name evidence="3" type="ORF">EV210_101449</name>
</gene>
<dbReference type="Proteomes" id="UP000295063">
    <property type="component" value="Unassembled WGS sequence"/>
</dbReference>
<proteinExistence type="predicted"/>
<dbReference type="InterPro" id="IPR040591">
    <property type="entry name" value="RqcP2_RBD"/>
</dbReference>
<dbReference type="SUPFAM" id="SSF55174">
    <property type="entry name" value="Alpha-L RNA-binding motif"/>
    <property type="match status" value="1"/>
</dbReference>
<sequence length="261" mass="28877">MSEREKIIRYYRSSGDAELAAKLIDLADNALRSRKYRVSEFLDPYGYSIAETIAAHYPGLALQSEGGYNGAERVRVVFAEPDFPGRIDFAITALAVTWDGRHHQLGHRDILGALMSLGVKRELFGDIILKGDSCHIIADTTIATYITQNLLKVAAAPVSIQVVELTAIEPREEKMKEIRSTVASLRLDTVAAVGFGISRTKMTSEIEADKVKVNWQQAKSASQTVKAGDIISMRGRGRVEVCEIIGQTRKGRISLLLRRFL</sequence>
<dbReference type="Gene3D" id="3.30.1370.160">
    <property type="match status" value="1"/>
</dbReference>
<evidence type="ECO:0000259" key="2">
    <source>
        <dbReference type="SMART" id="SM00363"/>
    </source>
</evidence>
<dbReference type="InterPro" id="IPR036986">
    <property type="entry name" value="S4_RNA-bd_sf"/>
</dbReference>
<dbReference type="EMBL" id="SLUI01000001">
    <property type="protein sequence ID" value="TCL40248.1"/>
    <property type="molecule type" value="Genomic_DNA"/>
</dbReference>
<dbReference type="SMART" id="SM00363">
    <property type="entry name" value="S4"/>
    <property type="match status" value="1"/>
</dbReference>
<dbReference type="Pfam" id="PF17774">
    <property type="entry name" value="YlmH_RBD"/>
    <property type="match status" value="1"/>
</dbReference>